<feature type="compositionally biased region" description="Basic and acidic residues" evidence="5">
    <location>
        <begin position="18"/>
        <end position="37"/>
    </location>
</feature>
<feature type="region of interest" description="Disordered" evidence="5">
    <location>
        <begin position="71"/>
        <end position="106"/>
    </location>
</feature>
<proteinExistence type="predicted"/>
<comment type="subcellular location">
    <subcellularLocation>
        <location evidence="1">Membrane</location>
        <topology evidence="1">Multi-pass membrane protein</topology>
    </subcellularLocation>
</comment>
<feature type="compositionally biased region" description="Low complexity" evidence="5">
    <location>
        <begin position="833"/>
        <end position="848"/>
    </location>
</feature>
<feature type="compositionally biased region" description="Basic and acidic residues" evidence="5">
    <location>
        <begin position="778"/>
        <end position="790"/>
    </location>
</feature>
<feature type="compositionally biased region" description="Pro residues" evidence="5">
    <location>
        <begin position="403"/>
        <end position="416"/>
    </location>
</feature>
<keyword evidence="4 6" id="KW-0472">Membrane</keyword>
<feature type="transmembrane region" description="Helical" evidence="6">
    <location>
        <begin position="499"/>
        <end position="521"/>
    </location>
</feature>
<dbReference type="SUPFAM" id="SSF81321">
    <property type="entry name" value="Family A G protein-coupled receptor-like"/>
    <property type="match status" value="1"/>
</dbReference>
<name>A0ABR0C7Q8_PURLI</name>
<evidence type="ECO:0000313" key="8">
    <source>
        <dbReference type="Proteomes" id="UP001287286"/>
    </source>
</evidence>
<feature type="compositionally biased region" description="Low complexity" evidence="5">
    <location>
        <begin position="884"/>
        <end position="897"/>
    </location>
</feature>
<organism evidence="7 8">
    <name type="scientific">Purpureocillium lilacinum</name>
    <name type="common">Paecilomyces lilacinus</name>
    <dbReference type="NCBI Taxonomy" id="33203"/>
    <lineage>
        <taxon>Eukaryota</taxon>
        <taxon>Fungi</taxon>
        <taxon>Dikarya</taxon>
        <taxon>Ascomycota</taxon>
        <taxon>Pezizomycotina</taxon>
        <taxon>Sordariomycetes</taxon>
        <taxon>Hypocreomycetidae</taxon>
        <taxon>Hypocreales</taxon>
        <taxon>Ophiocordycipitaceae</taxon>
        <taxon>Purpureocillium</taxon>
    </lineage>
</organism>
<feature type="region of interest" description="Disordered" evidence="5">
    <location>
        <begin position="872"/>
        <end position="921"/>
    </location>
</feature>
<comment type="caution">
    <text evidence="7">The sequence shown here is derived from an EMBL/GenBank/DDBJ whole genome shotgun (WGS) entry which is preliminary data.</text>
</comment>
<keyword evidence="8" id="KW-1185">Reference proteome</keyword>
<dbReference type="Proteomes" id="UP001287286">
    <property type="component" value="Unassembled WGS sequence"/>
</dbReference>
<feature type="transmembrane region" description="Helical" evidence="6">
    <location>
        <begin position="601"/>
        <end position="624"/>
    </location>
</feature>
<dbReference type="Pfam" id="PF00001">
    <property type="entry name" value="7tm_1"/>
    <property type="match status" value="1"/>
</dbReference>
<feature type="transmembrane region" description="Helical" evidence="6">
    <location>
        <begin position="630"/>
        <end position="651"/>
    </location>
</feature>
<dbReference type="Gene3D" id="1.20.1070.10">
    <property type="entry name" value="Rhodopsin 7-helix transmembrane proteins"/>
    <property type="match status" value="1"/>
</dbReference>
<feature type="transmembrane region" description="Helical" evidence="6">
    <location>
        <begin position="554"/>
        <end position="575"/>
    </location>
</feature>
<dbReference type="EMBL" id="JAWRVI010000009">
    <property type="protein sequence ID" value="KAK4092297.1"/>
    <property type="molecule type" value="Genomic_DNA"/>
</dbReference>
<reference evidence="7 8" key="1">
    <citation type="journal article" date="2024" name="Microbiol. Resour. Announc.">
        <title>Genome annotations for the ascomycete fungi Trichoderma harzianum, Trichoderma aggressivum, and Purpureocillium lilacinum.</title>
        <authorList>
            <person name="Beijen E.P.W."/>
            <person name="Ohm R.A."/>
        </authorList>
    </citation>
    <scope>NUCLEOTIDE SEQUENCE [LARGE SCALE GENOMIC DNA]</scope>
    <source>
        <strain evidence="7 8">CBS 150709</strain>
    </source>
</reference>
<evidence type="ECO:0000256" key="1">
    <source>
        <dbReference type="ARBA" id="ARBA00004141"/>
    </source>
</evidence>
<feature type="region of interest" description="Disordered" evidence="5">
    <location>
        <begin position="1"/>
        <end position="59"/>
    </location>
</feature>
<feature type="compositionally biased region" description="Low complexity" evidence="5">
    <location>
        <begin position="275"/>
        <end position="297"/>
    </location>
</feature>
<feature type="region of interest" description="Disordered" evidence="5">
    <location>
        <begin position="833"/>
        <end position="856"/>
    </location>
</feature>
<feature type="region of interest" description="Disordered" evidence="5">
    <location>
        <begin position="188"/>
        <end position="232"/>
    </location>
</feature>
<dbReference type="PANTHER" id="PTHR23112">
    <property type="entry name" value="G PROTEIN-COUPLED RECEPTOR 157-RELATED"/>
    <property type="match status" value="1"/>
</dbReference>
<evidence type="ECO:0000256" key="5">
    <source>
        <dbReference type="SAM" id="MobiDB-lite"/>
    </source>
</evidence>
<feature type="region of interest" description="Disordered" evidence="5">
    <location>
        <begin position="757"/>
        <end position="810"/>
    </location>
</feature>
<keyword evidence="3 6" id="KW-1133">Transmembrane helix</keyword>
<feature type="region of interest" description="Disordered" evidence="5">
    <location>
        <begin position="245"/>
        <end position="297"/>
    </location>
</feature>
<evidence type="ECO:0008006" key="9">
    <source>
        <dbReference type="Google" id="ProtNLM"/>
    </source>
</evidence>
<evidence type="ECO:0000256" key="2">
    <source>
        <dbReference type="ARBA" id="ARBA00022692"/>
    </source>
</evidence>
<feature type="transmembrane region" description="Helical" evidence="6">
    <location>
        <begin position="322"/>
        <end position="345"/>
    </location>
</feature>
<dbReference type="PANTHER" id="PTHR23112:SF37">
    <property type="entry name" value="G PROTEIN-COUPLED RECEPTOR GPR1"/>
    <property type="match status" value="1"/>
</dbReference>
<accession>A0ABR0C7Q8</accession>
<feature type="compositionally biased region" description="Pro residues" evidence="5">
    <location>
        <begin position="208"/>
        <end position="219"/>
    </location>
</feature>
<evidence type="ECO:0000256" key="6">
    <source>
        <dbReference type="SAM" id="Phobius"/>
    </source>
</evidence>
<sequence length="1025" mass="111386">MADIEWLSHGVSTPTGTRFRDAQGVDRDTCEQEKDGDATGPTSRGQRVGEAGGVDDDAKCMASGGGGPCAALPSHLPRMPGSHLTSRSPVGPLPSSARPKGTLETLRRPTLQGFFQTRLRREQPPDVSQRACALQLQLQLPRGHAEAPARPPQTDLPNPLQAIRSAGVRGSATGTACWIRTPTTTMDDGLVAPPATTGKGRATGVAAPTPPGKPLPPIPRDGNPHSRRHPFSSTRLVAATQRLRRHPEPPWPSPLSAVATPHGTPSGGHAHAIQPTEPSLSLSISPEPAIASSPAMSGTSWGALKPDGRTLTPLHSSLRQGLIAITVLALISFVASATLFLYLSYKLILWRFFIRDHPARDAQHPALRNASQPTANFTLGIDDIFPEGQAPSSESADGQPQQKQPPEPAPPPPRPKTPPPNQFLVLIYNLFLADMHQSLAFLLNTAWLQQDGIIVGSTTCWSQGFFVSTGDLSSSMFIMAIAFHTYMSVVQNRRPSHRVLYVSVGLIWLFVYAISLLPVGITQNGREAGGFFVRAGAWCWMNQDYEHLRLATHYLWIFVALGITSTLYLSIFIALRRQQTQARKAAGPDAPPSELSHKPAFLIYPVIYVTCTLPLALGRIATMAGLDVPIGYFCFAGAMIAFNGSFDCLLFGTTRNTIIFAAPSDLDTEDTGIKTFAFLQTPSREFGNMVWIQGGNGRARSMETETAGGWWSWTRLRNSTSAWPRPPRHRNASQESLRGTAIQMDMVTSVVVEEEVEKETQRRKYPEASISEMTSMKSGDRDYSDGESRATTRANTLFPTHTTPQENFTPSKVCQHHNSTLLCASLQHHQTVTTDSSSPATPAPAAATLSDKAISPEQNNVNEAVLCRDTFYGPAKTKTPPPASMASSSADDGAALPRTSSASHVRPATAPSSPGAPTPRNTAEMEIEVLRDMFAMGSSSSRLVQVGRRIWAMYTPTLLDELYAGRHTLRQFINLNLRWTVAVRHVFENAAEPATQDVNLRILEWLHQRLASLLIRTFNLPVSTH</sequence>
<evidence type="ECO:0000313" key="7">
    <source>
        <dbReference type="EMBL" id="KAK4092297.1"/>
    </source>
</evidence>
<feature type="region of interest" description="Disordered" evidence="5">
    <location>
        <begin position="388"/>
        <end position="416"/>
    </location>
</feature>
<keyword evidence="2 6" id="KW-0812">Transmembrane</keyword>
<dbReference type="InterPro" id="IPR000276">
    <property type="entry name" value="GPCR_Rhodpsn"/>
</dbReference>
<feature type="compositionally biased region" description="Low complexity" evidence="5">
    <location>
        <begin position="907"/>
        <end position="919"/>
    </location>
</feature>
<evidence type="ECO:0000256" key="3">
    <source>
        <dbReference type="ARBA" id="ARBA00022989"/>
    </source>
</evidence>
<dbReference type="CDD" id="cd00637">
    <property type="entry name" value="7tm_classA_rhodopsin-like"/>
    <property type="match status" value="1"/>
</dbReference>
<feature type="compositionally biased region" description="Polar residues" evidence="5">
    <location>
        <begin position="791"/>
        <end position="810"/>
    </location>
</feature>
<evidence type="ECO:0000256" key="4">
    <source>
        <dbReference type="ARBA" id="ARBA00023136"/>
    </source>
</evidence>
<protein>
    <recommendedName>
        <fullName evidence="9">G-protein coupled receptors family 1 profile domain-containing protein</fullName>
    </recommendedName>
</protein>
<gene>
    <name evidence="7" type="ORF">Purlil1_3550</name>
</gene>